<dbReference type="AlphaFoldDB" id="K0NKD8"/>
<dbReference type="NCBIfam" id="TIGR01730">
    <property type="entry name" value="RND_mfp"/>
    <property type="match status" value="1"/>
</dbReference>
<dbReference type="Pfam" id="PF25967">
    <property type="entry name" value="RND-MFP_C"/>
    <property type="match status" value="1"/>
</dbReference>
<gene>
    <name evidence="3" type="ordered locus">TOL2_C10820</name>
</gene>
<dbReference type="Gene3D" id="2.40.420.20">
    <property type="match status" value="1"/>
</dbReference>
<dbReference type="GO" id="GO:0015562">
    <property type="term" value="F:efflux transmembrane transporter activity"/>
    <property type="evidence" value="ECO:0007669"/>
    <property type="project" value="TreeGrafter"/>
</dbReference>
<protein>
    <submittedName>
        <fullName evidence="3">RND efflux system, membrane fusion protein (MFP)</fullName>
    </submittedName>
</protein>
<dbReference type="PATRIC" id="fig|651182.5.peg.1309"/>
<dbReference type="EMBL" id="FO203503">
    <property type="protein sequence ID" value="CCK79247.1"/>
    <property type="molecule type" value="Genomic_DNA"/>
</dbReference>
<dbReference type="Gene3D" id="2.40.50.100">
    <property type="match status" value="1"/>
</dbReference>
<accession>K0NKD8</accession>
<evidence type="ECO:0000256" key="1">
    <source>
        <dbReference type="ARBA" id="ARBA00009477"/>
    </source>
</evidence>
<organism evidence="3 4">
    <name type="scientific">Desulfobacula toluolica (strain DSM 7467 / Tol2)</name>
    <dbReference type="NCBI Taxonomy" id="651182"/>
    <lineage>
        <taxon>Bacteria</taxon>
        <taxon>Pseudomonadati</taxon>
        <taxon>Thermodesulfobacteriota</taxon>
        <taxon>Desulfobacteria</taxon>
        <taxon>Desulfobacterales</taxon>
        <taxon>Desulfobacteraceae</taxon>
        <taxon>Desulfobacula</taxon>
    </lineage>
</organism>
<dbReference type="InterPro" id="IPR058627">
    <property type="entry name" value="MdtA-like_C"/>
</dbReference>
<feature type="domain" description="Multidrug resistance protein MdtA-like C-terminal permuted SH3" evidence="2">
    <location>
        <begin position="331"/>
        <end position="377"/>
    </location>
</feature>
<dbReference type="Gene3D" id="2.40.30.170">
    <property type="match status" value="1"/>
</dbReference>
<dbReference type="STRING" id="651182.TOL2_C10820"/>
<dbReference type="Proteomes" id="UP000007347">
    <property type="component" value="Chromosome"/>
</dbReference>
<dbReference type="KEGG" id="dto:TOL2_C10820"/>
<dbReference type="GO" id="GO:1990281">
    <property type="term" value="C:efflux pump complex"/>
    <property type="evidence" value="ECO:0007669"/>
    <property type="project" value="TreeGrafter"/>
</dbReference>
<reference evidence="3 4" key="1">
    <citation type="journal article" date="2013" name="Environ. Microbiol.">
        <title>Complete genome, catabolic sub-proteomes and key-metabolites of Desulfobacula toluolica Tol2, a marine, aromatic compound-degrading, sulfate-reducing bacterium.</title>
        <authorList>
            <person name="Wohlbrand L."/>
            <person name="Jacob J.H."/>
            <person name="Kube M."/>
            <person name="Mussmann M."/>
            <person name="Jarling R."/>
            <person name="Beck A."/>
            <person name="Amann R."/>
            <person name="Wilkes H."/>
            <person name="Reinhardt R."/>
            <person name="Rabus R."/>
        </authorList>
    </citation>
    <scope>NUCLEOTIDE SEQUENCE [LARGE SCALE GENOMIC DNA]</scope>
    <source>
        <strain evidence="4">DSM 7467 / Tol2</strain>
    </source>
</reference>
<comment type="similarity">
    <text evidence="1">Belongs to the membrane fusion protein (MFP) (TC 8.A.1) family.</text>
</comment>
<evidence type="ECO:0000313" key="3">
    <source>
        <dbReference type="EMBL" id="CCK79247.1"/>
    </source>
</evidence>
<evidence type="ECO:0000313" key="4">
    <source>
        <dbReference type="Proteomes" id="UP000007347"/>
    </source>
</evidence>
<dbReference type="Gene3D" id="1.10.287.470">
    <property type="entry name" value="Helix hairpin bin"/>
    <property type="match status" value="1"/>
</dbReference>
<dbReference type="RefSeq" id="WP_014956594.1">
    <property type="nucleotide sequence ID" value="NC_018645.1"/>
</dbReference>
<keyword evidence="4" id="KW-1185">Reference proteome</keyword>
<dbReference type="PANTHER" id="PTHR30469">
    <property type="entry name" value="MULTIDRUG RESISTANCE PROTEIN MDTA"/>
    <property type="match status" value="1"/>
</dbReference>
<proteinExistence type="inferred from homology"/>
<evidence type="ECO:0000259" key="2">
    <source>
        <dbReference type="Pfam" id="PF25967"/>
    </source>
</evidence>
<dbReference type="InterPro" id="IPR006143">
    <property type="entry name" value="RND_pump_MFP"/>
</dbReference>
<sequence length="394" mass="43009">MSGLKKRGRAVRLMIKIVLPLCLILAGVSGWNYFKAQEPKMKRKPPEKQAAVVETISMEPGNYQSSVMVMGTVMPDRKIILKSKVAGEVVAISKKFVQGGLIKKGETLLTLDDSDYRIEVLKARSAFDKALSDLAIEKGSQMIAKEELKLINQASQGELKATDLALRKPQLVKAKAAVDSAGADLEKAQLNLSRTKVIVPFNALILEKQVNLGSLVTIQGVLATLVDVDAYLVEALVPPDRLASIMIGETTGSRAIIQSQYSNQTWQGRVVRTTGKITGKSRMAGVIILVSDPLGLNRRENIPQLLLDDHVNVRIMGELFENVFSMPRSVLRDNNTVWVINSGILEIKEITLAWKEDGRVFVKSGIRAGDTVITSDLPAPVKGMALQQSSGDRS</sequence>
<dbReference type="OrthoDB" id="9806939at2"/>
<dbReference type="HOGENOM" id="CLU_018816_18_2_7"/>
<dbReference type="SUPFAM" id="SSF111369">
    <property type="entry name" value="HlyD-like secretion proteins"/>
    <property type="match status" value="1"/>
</dbReference>
<name>K0NKD8_DESTT</name>